<dbReference type="Gene3D" id="3.40.1190.10">
    <property type="entry name" value="Mur-like, catalytic domain"/>
    <property type="match status" value="1"/>
</dbReference>
<comment type="catalytic activity">
    <reaction evidence="1">
        <text>beta-D-GlcNAc-(1-&gt;4)-Mur2Ac(oyl-L-Ala-gamma-D-Glu-L-Lys-D-Ala-D-Ala)-di-trans,octa-cis-undecaprenyl diphosphate + ATP = beta-D-GlcNAc-(1-&gt;4)-Mur2Ac(oyl-L-Ala-gamma-D-O-P-Glu-L-Lys-D-Ala-D-Ala)-di-trans,octa-cis-undecaprenyl diphosphate + ADP</text>
        <dbReference type="Rhea" id="RHEA:59488"/>
        <dbReference type="ChEBI" id="CHEBI:30616"/>
        <dbReference type="ChEBI" id="CHEBI:60033"/>
        <dbReference type="ChEBI" id="CHEBI:143132"/>
        <dbReference type="ChEBI" id="CHEBI:456216"/>
    </reaction>
</comment>
<comment type="pathway">
    <text evidence="1">Cell wall biogenesis; peptidoglycan biosynthesis.</text>
</comment>
<dbReference type="InterPro" id="IPR043703">
    <property type="entry name" value="Lipid_II_synth_MurT"/>
</dbReference>
<comment type="catalytic activity">
    <reaction evidence="1">
        <text>beta-D-GlcNAc-(1-&gt;4)-Mur2Ac(oyl-L-Ala-gamma-D-Glu-L-Lys-D-Ala-D-Ala)-di-trans,octa-cis-undecaprenyl diphosphate + L-glutamine + ATP + H2O = beta-D-GlcNAc-(1-&gt;4)-Mur2Ac(oyl-L-Ala-D-isoglutaminyl-L-Lys-D-Ala-D-Ala)-di-trans,octa-cis-undecaprenyl diphosphate + L-glutamate + ADP + phosphate + H(+)</text>
        <dbReference type="Rhea" id="RHEA:57928"/>
        <dbReference type="ChEBI" id="CHEBI:15377"/>
        <dbReference type="ChEBI" id="CHEBI:15378"/>
        <dbReference type="ChEBI" id="CHEBI:29985"/>
        <dbReference type="ChEBI" id="CHEBI:30616"/>
        <dbReference type="ChEBI" id="CHEBI:43474"/>
        <dbReference type="ChEBI" id="CHEBI:58359"/>
        <dbReference type="ChEBI" id="CHEBI:60033"/>
        <dbReference type="ChEBI" id="CHEBI:62233"/>
        <dbReference type="ChEBI" id="CHEBI:456216"/>
        <dbReference type="EC" id="6.3.5.13"/>
    </reaction>
</comment>
<keyword evidence="1" id="KW-0479">Metal-binding</keyword>
<comment type="subunit">
    <text evidence="1">Forms a heterodimer with GatD.</text>
</comment>
<dbReference type="Proteomes" id="UP000285655">
    <property type="component" value="Unassembled WGS sequence"/>
</dbReference>
<dbReference type="Pfam" id="PF08353">
    <property type="entry name" value="MurT_C"/>
    <property type="match status" value="1"/>
</dbReference>
<keyword evidence="1" id="KW-0961">Cell wall biogenesis/degradation</keyword>
<keyword evidence="1" id="KW-0862">Zinc</keyword>
<keyword evidence="1" id="KW-0573">Peptidoglycan synthesis</keyword>
<dbReference type="GO" id="GO:0005524">
    <property type="term" value="F:ATP binding"/>
    <property type="evidence" value="ECO:0007669"/>
    <property type="project" value="UniProtKB-UniRule"/>
</dbReference>
<evidence type="ECO:0000259" key="3">
    <source>
        <dbReference type="Pfam" id="PF08353"/>
    </source>
</evidence>
<reference evidence="4 5" key="1">
    <citation type="journal article" date="2017" name="ISME J.">
        <title>Energy and carbon metabolisms in a deep terrestrial subsurface fluid microbial community.</title>
        <authorList>
            <person name="Momper L."/>
            <person name="Jungbluth S.P."/>
            <person name="Lee M.D."/>
            <person name="Amend J.P."/>
        </authorList>
    </citation>
    <scope>NUCLEOTIDE SEQUENCE [LARGE SCALE GENOMIC DNA]</scope>
    <source>
        <strain evidence="4">SURF_29</strain>
    </source>
</reference>
<dbReference type="SUPFAM" id="SSF53623">
    <property type="entry name" value="MurD-like peptide ligases, catalytic domain"/>
    <property type="match status" value="1"/>
</dbReference>
<dbReference type="GO" id="GO:0008360">
    <property type="term" value="P:regulation of cell shape"/>
    <property type="evidence" value="ECO:0007669"/>
    <property type="project" value="UniProtKB-KW"/>
</dbReference>
<comment type="caution">
    <text evidence="4">The sequence shown here is derived from an EMBL/GenBank/DDBJ whole genome shotgun (WGS) entry which is preliminary data.</text>
</comment>
<protein>
    <recommendedName>
        <fullName evidence="1">Lipid II isoglutaminyl synthase (glutamine-hydrolyzing) subunit MurT</fullName>
        <ecNumber evidence="1">6.3.5.13</ecNumber>
    </recommendedName>
</protein>
<dbReference type="GO" id="GO:0009252">
    <property type="term" value="P:peptidoglycan biosynthetic process"/>
    <property type="evidence" value="ECO:0007669"/>
    <property type="project" value="UniProtKB-UniRule"/>
</dbReference>
<dbReference type="GO" id="GO:0008270">
    <property type="term" value="F:zinc ion binding"/>
    <property type="evidence" value="ECO:0007669"/>
    <property type="project" value="UniProtKB-UniRule"/>
</dbReference>
<evidence type="ECO:0000313" key="5">
    <source>
        <dbReference type="Proteomes" id="UP000285655"/>
    </source>
</evidence>
<dbReference type="EMBL" id="QZJW01000050">
    <property type="protein sequence ID" value="RJO60213.1"/>
    <property type="molecule type" value="Genomic_DNA"/>
</dbReference>
<dbReference type="InterPro" id="IPR036565">
    <property type="entry name" value="Mur-like_cat_sf"/>
</dbReference>
<dbReference type="PANTHER" id="PTHR23135">
    <property type="entry name" value="MUR LIGASE FAMILY MEMBER"/>
    <property type="match status" value="1"/>
</dbReference>
<feature type="binding site" evidence="1">
    <location>
        <position position="278"/>
    </location>
    <ligand>
        <name>Zn(2+)</name>
        <dbReference type="ChEBI" id="CHEBI:29105"/>
    </ligand>
</feature>
<evidence type="ECO:0000256" key="1">
    <source>
        <dbReference type="HAMAP-Rule" id="MF_02214"/>
    </source>
</evidence>
<evidence type="ECO:0000313" key="4">
    <source>
        <dbReference type="EMBL" id="RJO60213.1"/>
    </source>
</evidence>
<dbReference type="EC" id="6.3.5.13" evidence="1"/>
<keyword evidence="1" id="KW-0547">Nucleotide-binding</keyword>
<comment type="similarity">
    <text evidence="1">Belongs to the MurCDEF family. MurT subfamily.</text>
</comment>
<keyword evidence="1" id="KW-0067">ATP-binding</keyword>
<feature type="binding site" evidence="1">
    <location>
        <position position="256"/>
    </location>
    <ligand>
        <name>Zn(2+)</name>
        <dbReference type="ChEBI" id="CHEBI:29105"/>
    </ligand>
</feature>
<keyword evidence="1" id="KW-0133">Cell shape</keyword>
<organism evidence="4 5">
    <name type="scientific">candidate division WS5 bacterium</name>
    <dbReference type="NCBI Taxonomy" id="2093353"/>
    <lineage>
        <taxon>Bacteria</taxon>
        <taxon>candidate division WS5</taxon>
    </lineage>
</organism>
<comment type="function">
    <text evidence="1">The lipid II isoglutaminyl synthase complex catalyzes the formation of alpha-D-isoglutamine in the cell wall lipid II stem peptide. The MurT subunit catalyzes the ATP-dependent amidation of D-glutamate residue of lipid II, converting it to an isoglutamine residue.</text>
</comment>
<name>A0A419DAU5_9BACT</name>
<dbReference type="HAMAP" id="MF_02214">
    <property type="entry name" value="Lipid_II_synth_MurT"/>
    <property type="match status" value="1"/>
</dbReference>
<dbReference type="InterPro" id="IPR013221">
    <property type="entry name" value="Mur_ligase_cen"/>
</dbReference>
<comment type="catalytic activity">
    <reaction evidence="1">
        <text>beta-D-GlcNAc-(1-&gt;4)-Mur2Ac(oyl-L-Ala-gamma-D-O-P-Glu-L-Lys-D-Ala-D-Ala)-di-trans,octa-cis-undecaprenyl diphosphate + NH4(+) = beta-D-GlcNAc-(1-&gt;4)-Mur2Ac(oyl-L-Ala-D-isoglutaminyl-L-Lys-D-Ala-D-Ala)-di-trans,octa-cis-undecaprenyl diphosphate + phosphate + H(+)</text>
        <dbReference type="Rhea" id="RHEA:57932"/>
        <dbReference type="ChEBI" id="CHEBI:15378"/>
        <dbReference type="ChEBI" id="CHEBI:28938"/>
        <dbReference type="ChEBI" id="CHEBI:43474"/>
        <dbReference type="ChEBI" id="CHEBI:62233"/>
        <dbReference type="ChEBI" id="CHEBI:143132"/>
    </reaction>
</comment>
<feature type="domain" description="Lipid II isoglutaminyl synthase (glutamine-hydrolyzing) subunit MurT C-terminal" evidence="3">
    <location>
        <begin position="373"/>
        <end position="484"/>
    </location>
</feature>
<accession>A0A419DAU5</accession>
<evidence type="ECO:0000259" key="2">
    <source>
        <dbReference type="Pfam" id="PF08245"/>
    </source>
</evidence>
<keyword evidence="1" id="KW-0436">Ligase</keyword>
<gene>
    <name evidence="1" type="primary">murT</name>
    <name evidence="4" type="ORF">C4544_05555</name>
</gene>
<dbReference type="GO" id="GO:0071555">
    <property type="term" value="P:cell wall organization"/>
    <property type="evidence" value="ECO:0007669"/>
    <property type="project" value="UniProtKB-KW"/>
</dbReference>
<dbReference type="InterPro" id="IPR013564">
    <property type="entry name" value="MurT_C"/>
</dbReference>
<sequence length="503" mass="54938">MKKILAIFIAKQAAFWSQVFGRGGGAALPGVLALKIYPEIIKELTDNLDKGVILVTGTNGKTTTSKMIVEILSASGIKVLSNSGGSNLTRGIASALIEKSNIFGSIKEEIGVYEVDEATMPKVIELLNMNSRRSLSAKIPASAGMTGAGGNDGVIKAIVITNIFRDQLDRYGEVDKTAEILKVAIKKTPESTLILNADDPIVASLAPSCHSGLDPESIQKKDSGQARMTNNEVIYFGITDERLEAKSDLAIDIKDCMSCGTELVYPHRYYGHIGQYVCESCGFSRPKTGITAKNVLLSPEKTLAKITSGSESAELNLPMAGLYNLYNALAAITVGNFMKIKSTTIFKTLNNQKPAFGRMESFEINGKKAIIHLVKNPTGFNQVLEAITQNKQSKTALLALNDNFADGTDISWIWDSEFELFKTGFRKIIASGIRSEDLRLRLKYADITSRIILEEKNLEKALDKAISETNTNETLYILPTYTAMLGIRKVLVQKGALRDYWVK</sequence>
<feature type="active site" evidence="1">
    <location>
        <position position="409"/>
    </location>
</feature>
<proteinExistence type="inferred from homology"/>
<dbReference type="GO" id="GO:0016881">
    <property type="term" value="F:acid-amino acid ligase activity"/>
    <property type="evidence" value="ECO:0007669"/>
    <property type="project" value="InterPro"/>
</dbReference>
<dbReference type="Pfam" id="PF08245">
    <property type="entry name" value="Mur_ligase_M"/>
    <property type="match status" value="1"/>
</dbReference>
<feature type="binding site" evidence="1">
    <location>
        <position position="281"/>
    </location>
    <ligand>
        <name>Zn(2+)</name>
        <dbReference type="ChEBI" id="CHEBI:29105"/>
    </ligand>
</feature>
<feature type="binding site" evidence="1">
    <location>
        <position position="259"/>
    </location>
    <ligand>
        <name>Zn(2+)</name>
        <dbReference type="ChEBI" id="CHEBI:29105"/>
    </ligand>
</feature>
<feature type="domain" description="Mur ligase central" evidence="2">
    <location>
        <begin position="55"/>
        <end position="204"/>
    </location>
</feature>
<dbReference type="AlphaFoldDB" id="A0A419DAU5"/>
<dbReference type="UniPathway" id="UPA00219"/>
<dbReference type="PANTHER" id="PTHR23135:SF7">
    <property type="entry name" value="LIPID II ISOGLUTAMINYL SYNTHASE (GLUTAMINE-HYDROLYZING) SUBUNIT MURT"/>
    <property type="match status" value="1"/>
</dbReference>
<dbReference type="GO" id="GO:0140282">
    <property type="term" value="F:carbon-nitrogen ligase activity on lipid II"/>
    <property type="evidence" value="ECO:0007669"/>
    <property type="project" value="UniProtKB-UniRule"/>
</dbReference>